<reference evidence="1" key="1">
    <citation type="submission" date="2024-02" db="EMBL/GenBank/DDBJ databases">
        <title>Metagenome Assembled Genome of Zalaria obscura JY119.</title>
        <authorList>
            <person name="Vighnesh L."/>
            <person name="Jagadeeshwari U."/>
            <person name="Venkata Ramana C."/>
            <person name="Sasikala C."/>
        </authorList>
    </citation>
    <scope>NUCLEOTIDE SEQUENCE</scope>
    <source>
        <strain evidence="1">JY119</strain>
    </source>
</reference>
<organism evidence="1 2">
    <name type="scientific">Zalaria obscura</name>
    <dbReference type="NCBI Taxonomy" id="2024903"/>
    <lineage>
        <taxon>Eukaryota</taxon>
        <taxon>Fungi</taxon>
        <taxon>Dikarya</taxon>
        <taxon>Ascomycota</taxon>
        <taxon>Pezizomycotina</taxon>
        <taxon>Dothideomycetes</taxon>
        <taxon>Dothideomycetidae</taxon>
        <taxon>Dothideales</taxon>
        <taxon>Zalariaceae</taxon>
        <taxon>Zalaria</taxon>
    </lineage>
</organism>
<comment type="caution">
    <text evidence="1">The sequence shown here is derived from an EMBL/GenBank/DDBJ whole genome shotgun (WGS) entry which is preliminary data.</text>
</comment>
<protein>
    <submittedName>
        <fullName evidence="1">Uncharacterized protein</fullName>
    </submittedName>
</protein>
<proteinExistence type="predicted"/>
<gene>
    <name evidence="1" type="ORF">M8818_000300</name>
</gene>
<sequence>MTMIFIAHAIVDGILMFRIPIPFGAGLVAVSKLFYDRELAISERHVKHSSIMHNASLILGKQVIHILPEGSAILNPGGESYCLDTSRTQVSLPIQINQTTPIGIDLLRFDIDDMYNETIHISASQIKKLTKEATKAAPYHSPEQPLTLHYPVKKTGMYVLNKVIDESKLEVQRRRVSDTIIIPCPQAIVKPANSNRCKGDLSNVELVVTGTPPLKLKYRKMINHQEQEASFQSIQPDDFASPLSQGSDALTLRGQKDISWARPQTVHVPLSESLGISGRWVYSMEEVTDAFGNTVSYSQRDHDDQEKTMARAPHLHQVINVHERPTVLLNGCNSQHPLKVAKGMSTNFPVQYSSTGKGGFLDTPYELEYLFTPENELRSSGDHSDSVQRKHVTIKNMQQKPAIQQAGLYSLHSVSTEFCSGEVLEPASCLLQNPPEPSLRIEKEEIFDKCANKAIGLRVDLHLTGTPPFRVDYHIMRKGERHASRHHVDINGLRGQIELTPAKAGHYTYDFVEVHDAIYSGFQLHGGDLSIEQDVKPSASAHFVDSSPRRQVCIDQPVSFDVRLRGEGPFSVEYELIRGNDREQYQVVDITDEQFTITTKALTKGGDYTLALASVTDRIGCKEFLKEEAKINVRHQKPKASFGQIEGGRSVKTLEGKKVQLPLRLTGEAPWTLQFRNSRNPDQLHQMRIGQANDRITVQDEATYELVQVQDAICPGSVDETANKFDLKWISRPSLQVAEGSFAEQSGSRYIKHEICEGEEDSIDLHFTGSPPFEVKYEETIKPEKGGKGPLRSKALNAALGVSSVRMDTSQAGLVEYKFSELGDYNYDHDSKHFTPVTIQQQVNSRPTARFTNPGKTYSYCSVESAGEKVIPITLTGQPPFNIEVEIKHHGTARPELINIPNVPSTTHNLRIPHSQLHLGTSAVSIRKVSDARGCSRLLDSASPRVQISVHDAPSISPLEQKEDFCIGDRISFALSGQAPFNVFYDFNGVSRKASASSTPFRRLAEKPGLFAITGLTDSGSNCRAQFNITRAIHGMPSVRVSKGKESYVDIHEGSEAEILFDFGGTPPFEFTWTRSTNARKGQKSQVLEMRSEVSYEHSMSIRASEEGTYEVVAIKDRYCAYAKEGVDLRNKKLLTY</sequence>
<dbReference type="Proteomes" id="UP001320706">
    <property type="component" value="Unassembled WGS sequence"/>
</dbReference>
<keyword evidence="2" id="KW-1185">Reference proteome</keyword>
<accession>A0ACC3SPM1</accession>
<evidence type="ECO:0000313" key="2">
    <source>
        <dbReference type="Proteomes" id="UP001320706"/>
    </source>
</evidence>
<dbReference type="EMBL" id="JAMKPW020000001">
    <property type="protein sequence ID" value="KAK8222129.1"/>
    <property type="molecule type" value="Genomic_DNA"/>
</dbReference>
<evidence type="ECO:0000313" key="1">
    <source>
        <dbReference type="EMBL" id="KAK8222129.1"/>
    </source>
</evidence>
<name>A0ACC3SPM1_9PEZI</name>